<protein>
    <submittedName>
        <fullName evidence="1">Protein BIC1</fullName>
    </submittedName>
</protein>
<keyword evidence="2" id="KW-1185">Reference proteome</keyword>
<name>A0ACC0GD61_9ERIC</name>
<evidence type="ECO:0000313" key="1">
    <source>
        <dbReference type="EMBL" id="KAI7999086.1"/>
    </source>
</evidence>
<dbReference type="Proteomes" id="UP001060215">
    <property type="component" value="Chromosome 10"/>
</dbReference>
<dbReference type="EMBL" id="CM045767">
    <property type="protein sequence ID" value="KAI7999086.1"/>
    <property type="molecule type" value="Genomic_DNA"/>
</dbReference>
<comment type="caution">
    <text evidence="1">The sequence shown here is derived from an EMBL/GenBank/DDBJ whole genome shotgun (WGS) entry which is preliminary data.</text>
</comment>
<organism evidence="1 2">
    <name type="scientific">Camellia lanceoleosa</name>
    <dbReference type="NCBI Taxonomy" id="1840588"/>
    <lineage>
        <taxon>Eukaryota</taxon>
        <taxon>Viridiplantae</taxon>
        <taxon>Streptophyta</taxon>
        <taxon>Embryophyta</taxon>
        <taxon>Tracheophyta</taxon>
        <taxon>Spermatophyta</taxon>
        <taxon>Magnoliopsida</taxon>
        <taxon>eudicotyledons</taxon>
        <taxon>Gunneridae</taxon>
        <taxon>Pentapetalae</taxon>
        <taxon>asterids</taxon>
        <taxon>Ericales</taxon>
        <taxon>Theaceae</taxon>
        <taxon>Camellia</taxon>
    </lineage>
</organism>
<proteinExistence type="predicted"/>
<sequence length="162" mass="18037">MNKQPTTVSPSPMEAEQTHSSNDDKKMVLSSKVITSESETHNDQTESQNPSSKPHWSGANGKEAALRRPLAAVTTTPAASDNEEMVEVNGRERLKRHRVEVAGRVWIPDIWGQEDLLNDWIDCTGFDASKGKSNNIMSARAALVKEGRIRRNSRGLRIENRC</sequence>
<reference evidence="1 2" key="1">
    <citation type="journal article" date="2022" name="Plant J.">
        <title>Chromosome-level genome of Camellia lanceoleosa provides a valuable resource for understanding genome evolution and self-incompatibility.</title>
        <authorList>
            <person name="Gong W."/>
            <person name="Xiao S."/>
            <person name="Wang L."/>
            <person name="Liao Z."/>
            <person name="Chang Y."/>
            <person name="Mo W."/>
            <person name="Hu G."/>
            <person name="Li W."/>
            <person name="Zhao G."/>
            <person name="Zhu H."/>
            <person name="Hu X."/>
            <person name="Ji K."/>
            <person name="Xiang X."/>
            <person name="Song Q."/>
            <person name="Yuan D."/>
            <person name="Jin S."/>
            <person name="Zhang L."/>
        </authorList>
    </citation>
    <scope>NUCLEOTIDE SEQUENCE [LARGE SCALE GENOMIC DNA]</scope>
    <source>
        <strain evidence="1">SQ_2022a</strain>
    </source>
</reference>
<evidence type="ECO:0000313" key="2">
    <source>
        <dbReference type="Proteomes" id="UP001060215"/>
    </source>
</evidence>
<gene>
    <name evidence="1" type="ORF">LOK49_LG10G01386</name>
</gene>
<accession>A0ACC0GD61</accession>